<dbReference type="InterPro" id="IPR012337">
    <property type="entry name" value="RNaseH-like_sf"/>
</dbReference>
<evidence type="ECO:0000259" key="11">
    <source>
        <dbReference type="PROSITE" id="PS50994"/>
    </source>
</evidence>
<accession>A0A225VYV7</accession>
<dbReference type="PROSITE" id="PS50994">
    <property type="entry name" value="INTEGRASE"/>
    <property type="match status" value="1"/>
</dbReference>
<name>A0A225VYV7_9STRA</name>
<feature type="domain" description="Integrase catalytic" evidence="11">
    <location>
        <begin position="269"/>
        <end position="448"/>
    </location>
</feature>
<dbReference type="OrthoDB" id="413361at2759"/>
<proteinExistence type="predicted"/>
<evidence type="ECO:0000256" key="1">
    <source>
        <dbReference type="ARBA" id="ARBA00022722"/>
    </source>
</evidence>
<protein>
    <recommendedName>
        <fullName evidence="11">Integrase catalytic domain-containing protein</fullName>
    </recommendedName>
</protein>
<keyword evidence="7" id="KW-0695">RNA-directed DNA polymerase</keyword>
<evidence type="ECO:0000256" key="3">
    <source>
        <dbReference type="ARBA" id="ARBA00022759"/>
    </source>
</evidence>
<feature type="region of interest" description="Disordered" evidence="10">
    <location>
        <begin position="542"/>
        <end position="621"/>
    </location>
</feature>
<evidence type="ECO:0000313" key="12">
    <source>
        <dbReference type="EMBL" id="OWZ10532.1"/>
    </source>
</evidence>
<keyword evidence="5" id="KW-0460">Magnesium</keyword>
<dbReference type="GO" id="GO:0015074">
    <property type="term" value="P:DNA integration"/>
    <property type="evidence" value="ECO:0007669"/>
    <property type="project" value="UniProtKB-KW"/>
</dbReference>
<evidence type="ECO:0000256" key="5">
    <source>
        <dbReference type="ARBA" id="ARBA00022842"/>
    </source>
</evidence>
<dbReference type="GO" id="GO:0046872">
    <property type="term" value="F:metal ion binding"/>
    <property type="evidence" value="ECO:0007669"/>
    <property type="project" value="UniProtKB-KW"/>
</dbReference>
<dbReference type="Proteomes" id="UP000198211">
    <property type="component" value="Unassembled WGS sequence"/>
</dbReference>
<dbReference type="PANTHER" id="PTHR42648:SF11">
    <property type="entry name" value="TRANSPOSON TY4-P GAG-POL POLYPROTEIN"/>
    <property type="match status" value="1"/>
</dbReference>
<dbReference type="GO" id="GO:0003964">
    <property type="term" value="F:RNA-directed DNA polymerase activity"/>
    <property type="evidence" value="ECO:0007669"/>
    <property type="project" value="UniProtKB-KW"/>
</dbReference>
<dbReference type="GO" id="GO:0016787">
    <property type="term" value="F:hydrolase activity"/>
    <property type="evidence" value="ECO:0007669"/>
    <property type="project" value="UniProtKB-KW"/>
</dbReference>
<feature type="compositionally biased region" description="Gly residues" evidence="10">
    <location>
        <begin position="109"/>
        <end position="120"/>
    </location>
</feature>
<keyword evidence="1" id="KW-0540">Nuclease</keyword>
<dbReference type="EMBL" id="NBNE01002416">
    <property type="protein sequence ID" value="OWZ10532.1"/>
    <property type="molecule type" value="Genomic_DNA"/>
</dbReference>
<keyword evidence="3" id="KW-0255">Endonuclease</keyword>
<dbReference type="PANTHER" id="PTHR42648">
    <property type="entry name" value="TRANSPOSASE, PUTATIVE-RELATED"/>
    <property type="match status" value="1"/>
</dbReference>
<dbReference type="InterPro" id="IPR036397">
    <property type="entry name" value="RNaseH_sf"/>
</dbReference>
<keyword evidence="4" id="KW-0378">Hydrolase</keyword>
<comment type="caution">
    <text evidence="12">The sequence shown here is derived from an EMBL/GenBank/DDBJ whole genome shotgun (WGS) entry which is preliminary data.</text>
</comment>
<keyword evidence="9" id="KW-0233">DNA recombination</keyword>
<dbReference type="Pfam" id="PF25597">
    <property type="entry name" value="SH3_retrovirus"/>
    <property type="match status" value="1"/>
</dbReference>
<keyword evidence="8" id="KW-0239">DNA-directed DNA polymerase</keyword>
<evidence type="ECO:0000256" key="9">
    <source>
        <dbReference type="ARBA" id="ARBA00023172"/>
    </source>
</evidence>
<dbReference type="SUPFAM" id="SSF53098">
    <property type="entry name" value="Ribonuclease H-like"/>
    <property type="match status" value="1"/>
</dbReference>
<feature type="compositionally biased region" description="Basic and acidic residues" evidence="10">
    <location>
        <begin position="548"/>
        <end position="576"/>
    </location>
</feature>
<feature type="compositionally biased region" description="Basic and acidic residues" evidence="10">
    <location>
        <begin position="74"/>
        <end position="89"/>
    </location>
</feature>
<keyword evidence="6" id="KW-0229">DNA integration</keyword>
<dbReference type="GO" id="GO:0003887">
    <property type="term" value="F:DNA-directed DNA polymerase activity"/>
    <property type="evidence" value="ECO:0007669"/>
    <property type="project" value="UniProtKB-KW"/>
</dbReference>
<reference evidence="13" key="1">
    <citation type="submission" date="2017-03" db="EMBL/GenBank/DDBJ databases">
        <title>Phytopthora megakarya and P. palmivora, two closely related causual agents of cacao black pod achieved similar genome size and gene model numbers by different mechanisms.</title>
        <authorList>
            <person name="Ali S."/>
            <person name="Shao J."/>
            <person name="Larry D.J."/>
            <person name="Kronmiller B."/>
            <person name="Shen D."/>
            <person name="Strem M.D."/>
            <person name="Melnick R.L."/>
            <person name="Guiltinan M.J."/>
            <person name="Tyler B.M."/>
            <person name="Meinhardt L.W."/>
            <person name="Bailey B.A."/>
        </authorList>
    </citation>
    <scope>NUCLEOTIDE SEQUENCE [LARGE SCALE GENOMIC DNA]</scope>
    <source>
        <strain evidence="13">zdho120</strain>
    </source>
</reference>
<keyword evidence="13" id="KW-1185">Reference proteome</keyword>
<evidence type="ECO:0000256" key="10">
    <source>
        <dbReference type="SAM" id="MobiDB-lite"/>
    </source>
</evidence>
<dbReference type="Gene3D" id="3.30.420.10">
    <property type="entry name" value="Ribonuclease H-like superfamily/Ribonuclease H"/>
    <property type="match status" value="1"/>
</dbReference>
<dbReference type="GO" id="GO:0004519">
    <property type="term" value="F:endonuclease activity"/>
    <property type="evidence" value="ECO:0007669"/>
    <property type="project" value="UniProtKB-KW"/>
</dbReference>
<dbReference type="GO" id="GO:0003676">
    <property type="term" value="F:nucleic acid binding"/>
    <property type="evidence" value="ECO:0007669"/>
    <property type="project" value="InterPro"/>
</dbReference>
<keyword evidence="8" id="KW-0808">Transferase</keyword>
<feature type="compositionally biased region" description="Basic residues" evidence="10">
    <location>
        <begin position="98"/>
        <end position="108"/>
    </location>
</feature>
<evidence type="ECO:0000256" key="2">
    <source>
        <dbReference type="ARBA" id="ARBA00022723"/>
    </source>
</evidence>
<keyword evidence="8" id="KW-0548">Nucleotidyltransferase</keyword>
<dbReference type="AlphaFoldDB" id="A0A225VYV7"/>
<evidence type="ECO:0000256" key="8">
    <source>
        <dbReference type="ARBA" id="ARBA00022932"/>
    </source>
</evidence>
<dbReference type="GO" id="GO:0006310">
    <property type="term" value="P:DNA recombination"/>
    <property type="evidence" value="ECO:0007669"/>
    <property type="project" value="UniProtKB-KW"/>
</dbReference>
<evidence type="ECO:0000256" key="7">
    <source>
        <dbReference type="ARBA" id="ARBA00022918"/>
    </source>
</evidence>
<sequence>MTHLRRLRLDEKGNVPDHLGEVRRLMELIARLGSLPSEYDNVVETFLASHTPQGPNEPPNYEQLEHALEVAYDRRQGRKAESRKGKEEDNALMSGGRGRGRRRGRGRGRGSAGGRGSGGRGRGRGVEAKAVVDSRVLVFTAMSKDIMSVTVHILVNGHSIKNKEVNLLKSETRRVVDRKLRKRRQKAIVHRCGRYNSWALVFGFWIYKPPDKPEMQERAGGENWVSVSGVGTVRKIVDTADGVRTLLLHGTRYVPELQCSLYSVRKQTRASLPPDQRVQVHFDDDKYAEVKMQNTSVAAYIDETNLYRLALESPPDSAMMVVASIDQDVELWHARLAHPASRYSTLFLMEERSEVYAKFQILNEQVKTQSKNYGMECSLTVKHTPEKNGVAERMIRTVTERMRCRLVHFELPQELWAEAAVTAAFYVNIVPNSTRGMQIPYAVWHRETPPYSRLRTFGAEKMDAKAREAIFVGYSKKQRVYRLLEAKTNKAFFSHTAVFYEYKPGRILVGQSQAEASAVSTTEYLAVGADALENIPRMLEEAQQDGAGEAREEQRPHIPSDIRAGGADDHEGHAESARTGGAKAGTRFSEEKSSKRGQSSGDVLPEPCRKKRRKAKQMTQGTVTVRGTEVHNEHLHVDHLRDGNGHDGKPWLKDKNAVMGGARNRLRVKWREVVSCQYMSGFLLRNHMG</sequence>
<organism evidence="12 13">
    <name type="scientific">Phytophthora megakarya</name>
    <dbReference type="NCBI Taxonomy" id="4795"/>
    <lineage>
        <taxon>Eukaryota</taxon>
        <taxon>Sar</taxon>
        <taxon>Stramenopiles</taxon>
        <taxon>Oomycota</taxon>
        <taxon>Peronosporomycetes</taxon>
        <taxon>Peronosporales</taxon>
        <taxon>Peronosporaceae</taxon>
        <taxon>Phytophthora</taxon>
    </lineage>
</organism>
<gene>
    <name evidence="12" type="ORF">PHMEG_00016610</name>
</gene>
<feature type="region of interest" description="Disordered" evidence="10">
    <location>
        <begin position="74"/>
        <end position="126"/>
    </location>
</feature>
<evidence type="ECO:0000256" key="4">
    <source>
        <dbReference type="ARBA" id="ARBA00022801"/>
    </source>
</evidence>
<keyword evidence="2" id="KW-0479">Metal-binding</keyword>
<dbReference type="InterPro" id="IPR039537">
    <property type="entry name" value="Retrotran_Ty1/copia-like"/>
</dbReference>
<dbReference type="InterPro" id="IPR001584">
    <property type="entry name" value="Integrase_cat-core"/>
</dbReference>
<dbReference type="InterPro" id="IPR057670">
    <property type="entry name" value="SH3_retrovirus"/>
</dbReference>
<evidence type="ECO:0000256" key="6">
    <source>
        <dbReference type="ARBA" id="ARBA00022908"/>
    </source>
</evidence>
<evidence type="ECO:0000313" key="13">
    <source>
        <dbReference type="Proteomes" id="UP000198211"/>
    </source>
</evidence>